<evidence type="ECO:0008006" key="2">
    <source>
        <dbReference type="Google" id="ProtNLM"/>
    </source>
</evidence>
<dbReference type="Pfam" id="PF12276">
    <property type="entry name" value="DUF3617"/>
    <property type="match status" value="1"/>
</dbReference>
<gene>
    <name evidence="1" type="ORF">LCGC14_0299770</name>
</gene>
<proteinExistence type="predicted"/>
<evidence type="ECO:0000313" key="1">
    <source>
        <dbReference type="EMBL" id="KKN83345.1"/>
    </source>
</evidence>
<reference evidence="1" key="1">
    <citation type="journal article" date="2015" name="Nature">
        <title>Complex archaea that bridge the gap between prokaryotes and eukaryotes.</title>
        <authorList>
            <person name="Spang A."/>
            <person name="Saw J.H."/>
            <person name="Jorgensen S.L."/>
            <person name="Zaremba-Niedzwiedzka K."/>
            <person name="Martijn J."/>
            <person name="Lind A.E."/>
            <person name="van Eijk R."/>
            <person name="Schleper C."/>
            <person name="Guy L."/>
            <person name="Ettema T.J."/>
        </authorList>
    </citation>
    <scope>NUCLEOTIDE SEQUENCE</scope>
</reference>
<accession>A0A0F9TQN4</accession>
<protein>
    <recommendedName>
        <fullName evidence="2">DUF3617 domain-containing protein</fullName>
    </recommendedName>
</protein>
<dbReference type="AlphaFoldDB" id="A0A0F9TQN4"/>
<sequence>MKFTPHHLIACLLLTATAPLYAANIEPAPEPGLWNSDSTTLINGVDMQKKMREAREAMLANMPAEQRAMVEQMMGDAEAAGHKRCITSELAQQMTDPDTLLADAQQQIPGCKLKVAQNADDRLEFSGECANTEGFTGTMQGDMQMVSSREMRSTFRGDGTYQVSEQLTGGLSEELNGPVKVEHRETSTWVASDCGDVQVETLN</sequence>
<name>A0A0F9TQN4_9ZZZZ</name>
<dbReference type="InterPro" id="IPR022061">
    <property type="entry name" value="DUF3617"/>
</dbReference>
<dbReference type="EMBL" id="LAZR01000186">
    <property type="protein sequence ID" value="KKN83345.1"/>
    <property type="molecule type" value="Genomic_DNA"/>
</dbReference>
<organism evidence="1">
    <name type="scientific">marine sediment metagenome</name>
    <dbReference type="NCBI Taxonomy" id="412755"/>
    <lineage>
        <taxon>unclassified sequences</taxon>
        <taxon>metagenomes</taxon>
        <taxon>ecological metagenomes</taxon>
    </lineage>
</organism>
<comment type="caution">
    <text evidence="1">The sequence shown here is derived from an EMBL/GenBank/DDBJ whole genome shotgun (WGS) entry which is preliminary data.</text>
</comment>